<name>A0A0D8IVS4_9FIRM</name>
<evidence type="ECO:0000313" key="1">
    <source>
        <dbReference type="EMBL" id="KJF38767.1"/>
    </source>
</evidence>
<reference evidence="2 4" key="2">
    <citation type="submission" date="2015-10" db="EMBL/GenBank/DDBJ databases">
        <title>A novel member of the family Ruminococcaceae isolated from human faeces.</title>
        <authorList>
            <person name="Shkoporov A.N."/>
            <person name="Chaplin A.V."/>
            <person name="Motuzova O.V."/>
            <person name="Kafarskaia L.I."/>
            <person name="Efimov B.A."/>
        </authorList>
    </citation>
    <scope>NUCLEOTIDE SEQUENCE [LARGE SCALE GENOMIC DNA]</scope>
    <source>
        <strain evidence="2 4">668</strain>
    </source>
</reference>
<protein>
    <recommendedName>
        <fullName evidence="5">LemA family protein</fullName>
    </recommendedName>
</protein>
<dbReference type="EMBL" id="JXXK01000031">
    <property type="protein sequence ID" value="KJF38767.1"/>
    <property type="molecule type" value="Genomic_DNA"/>
</dbReference>
<dbReference type="Proteomes" id="UP000053433">
    <property type="component" value="Unassembled WGS sequence"/>
</dbReference>
<evidence type="ECO:0000313" key="3">
    <source>
        <dbReference type="Proteomes" id="UP000032483"/>
    </source>
</evidence>
<dbReference type="Proteomes" id="UP000032483">
    <property type="component" value="Unassembled WGS sequence"/>
</dbReference>
<reference evidence="1" key="1">
    <citation type="submission" date="2015-02" db="EMBL/GenBank/DDBJ databases">
        <title>A novel member of the family Ruminococcaceae isolated from human feces.</title>
        <authorList>
            <person name="Shkoporov A.N."/>
            <person name="Chaplin A.V."/>
            <person name="Motuzova O.V."/>
            <person name="Kafarskaia L.I."/>
            <person name="Khokhlova E.V."/>
            <person name="Efimov B.A."/>
        </authorList>
    </citation>
    <scope>NUCLEOTIDE SEQUENCE [LARGE SCALE GENOMIC DNA]</scope>
    <source>
        <strain evidence="1">585-1</strain>
    </source>
</reference>
<dbReference type="EMBL" id="LMUA01000024">
    <property type="protein sequence ID" value="KUE75295.1"/>
    <property type="molecule type" value="Genomic_DNA"/>
</dbReference>
<organism evidence="1 3">
    <name type="scientific">Ruthenibacterium lactatiformans</name>
    <dbReference type="NCBI Taxonomy" id="1550024"/>
    <lineage>
        <taxon>Bacteria</taxon>
        <taxon>Bacillati</taxon>
        <taxon>Bacillota</taxon>
        <taxon>Clostridia</taxon>
        <taxon>Eubacteriales</taxon>
        <taxon>Oscillospiraceae</taxon>
        <taxon>Ruthenibacterium</taxon>
    </lineage>
</organism>
<keyword evidence="3" id="KW-1185">Reference proteome</keyword>
<accession>A0A0D8IVS4</accession>
<evidence type="ECO:0008006" key="5">
    <source>
        <dbReference type="Google" id="ProtNLM"/>
    </source>
</evidence>
<dbReference type="Gene3D" id="1.20.1440.20">
    <property type="entry name" value="LemA-like domain"/>
    <property type="match status" value="1"/>
</dbReference>
<dbReference type="AlphaFoldDB" id="A0A0D8IVS4"/>
<gene>
    <name evidence="2" type="ORF">ASJ35_14500</name>
    <name evidence="1" type="ORF">TQ39_16040</name>
</gene>
<evidence type="ECO:0000313" key="2">
    <source>
        <dbReference type="EMBL" id="KUE75295.1"/>
    </source>
</evidence>
<accession>A0A0W7TNJ2</accession>
<proteinExistence type="predicted"/>
<evidence type="ECO:0000313" key="4">
    <source>
        <dbReference type="Proteomes" id="UP000053433"/>
    </source>
</evidence>
<sequence length="182" mass="18679">MREDSVKNWKENRALACVVLAAAILGGTFGIGGAKLSSAARSVNEAYAQNIAGDLALRAAAAQNIIAEGEAALGADAASVKTAKRAVEALEAAEGPAQEYAANAALTASVGMLYEETRKVSGDDKGSVLQTQWSEFLSRGNIIDNSADAYNEQARAAQKKLSGFPASLIAGLTGAQAEEFSA</sequence>
<comment type="caution">
    <text evidence="1">The sequence shown here is derived from an EMBL/GenBank/DDBJ whole genome shotgun (WGS) entry which is preliminary data.</text>
</comment>
<dbReference type="InterPro" id="IPR023353">
    <property type="entry name" value="LemA-like_dom_sf"/>
</dbReference>